<dbReference type="InterPro" id="IPR006685">
    <property type="entry name" value="MscS_channel_2nd"/>
</dbReference>
<dbReference type="InterPro" id="IPR023408">
    <property type="entry name" value="MscS_beta-dom_sf"/>
</dbReference>
<dbReference type="OrthoDB" id="6500477at2"/>
<evidence type="ECO:0000256" key="1">
    <source>
        <dbReference type="ARBA" id="ARBA00004651"/>
    </source>
</evidence>
<feature type="transmembrane region" description="Helical" evidence="7">
    <location>
        <begin position="473"/>
        <end position="495"/>
    </location>
</feature>
<dbReference type="Pfam" id="PF21088">
    <property type="entry name" value="MS_channel_1st"/>
    <property type="match status" value="1"/>
</dbReference>
<evidence type="ECO:0000256" key="7">
    <source>
        <dbReference type="SAM" id="Phobius"/>
    </source>
</evidence>
<dbReference type="HOGENOM" id="CLU_013626_2_0_6"/>
<keyword evidence="5 7" id="KW-1133">Transmembrane helix</keyword>
<feature type="transmembrane region" description="Helical" evidence="7">
    <location>
        <begin position="388"/>
        <end position="411"/>
    </location>
</feature>
<dbReference type="Pfam" id="PF25392">
    <property type="entry name" value="MS_channel_TM1"/>
    <property type="match status" value="1"/>
</dbReference>
<dbReference type="eggNOG" id="COG0668">
    <property type="taxonomic scope" value="Bacteria"/>
</dbReference>
<dbReference type="SUPFAM" id="SSF82689">
    <property type="entry name" value="Mechanosensitive channel protein MscS (YggB), C-terminal domain"/>
    <property type="match status" value="1"/>
</dbReference>
<name>D0L1Q2_HALNC</name>
<feature type="transmembrane region" description="Helical" evidence="7">
    <location>
        <begin position="231"/>
        <end position="254"/>
    </location>
</feature>
<keyword evidence="6 7" id="KW-0472">Membrane</keyword>
<dbReference type="InterPro" id="IPR011066">
    <property type="entry name" value="MscS_channel_C_sf"/>
</dbReference>
<dbReference type="GO" id="GO:0008381">
    <property type="term" value="F:mechanosensitive monoatomic ion channel activity"/>
    <property type="evidence" value="ECO:0007669"/>
    <property type="project" value="InterPro"/>
</dbReference>
<evidence type="ECO:0000256" key="3">
    <source>
        <dbReference type="ARBA" id="ARBA00022475"/>
    </source>
</evidence>
<evidence type="ECO:0000256" key="6">
    <source>
        <dbReference type="ARBA" id="ARBA00023136"/>
    </source>
</evidence>
<protein>
    <submittedName>
        <fullName evidence="12">MscS Mechanosensitive ion channel</fullName>
    </submittedName>
</protein>
<feature type="transmembrane region" description="Helical" evidence="7">
    <location>
        <begin position="145"/>
        <end position="166"/>
    </location>
</feature>
<feature type="transmembrane region" description="Helical" evidence="7">
    <location>
        <begin position="186"/>
        <end position="219"/>
    </location>
</feature>
<feature type="domain" description="Moderate conductance mechanosensitive channel YbiO-like transmembrane helix 1" evidence="11">
    <location>
        <begin position="384"/>
        <end position="461"/>
    </location>
</feature>
<dbReference type="Pfam" id="PF00924">
    <property type="entry name" value="MS_channel_2nd"/>
    <property type="match status" value="1"/>
</dbReference>
<dbReference type="Gene3D" id="2.30.30.60">
    <property type="match status" value="1"/>
</dbReference>
<feature type="transmembrane region" description="Helical" evidence="7">
    <location>
        <begin position="516"/>
        <end position="536"/>
    </location>
</feature>
<evidence type="ECO:0000313" key="12">
    <source>
        <dbReference type="EMBL" id="ACX96625.1"/>
    </source>
</evidence>
<dbReference type="Pfam" id="PF21082">
    <property type="entry name" value="MS_channel_3rd"/>
    <property type="match status" value="1"/>
</dbReference>
<dbReference type="InterPro" id="IPR049278">
    <property type="entry name" value="MS_channel_C"/>
</dbReference>
<accession>D0L1Q2</accession>
<evidence type="ECO:0000259" key="10">
    <source>
        <dbReference type="Pfam" id="PF21088"/>
    </source>
</evidence>
<dbReference type="Gene3D" id="3.30.70.100">
    <property type="match status" value="1"/>
</dbReference>
<dbReference type="SUPFAM" id="SSF50182">
    <property type="entry name" value="Sm-like ribonucleoproteins"/>
    <property type="match status" value="1"/>
</dbReference>
<keyword evidence="3" id="KW-1003">Cell membrane</keyword>
<feature type="transmembrane region" description="Helical" evidence="7">
    <location>
        <begin position="275"/>
        <end position="292"/>
    </location>
</feature>
<dbReference type="RefSeq" id="WP_012824658.1">
    <property type="nucleotide sequence ID" value="NC_013422.1"/>
</dbReference>
<feature type="domain" description="Mechanosensitive ion channel MscS C-terminal" evidence="9">
    <location>
        <begin position="634"/>
        <end position="720"/>
    </location>
</feature>
<gene>
    <name evidence="12" type="ordered locus">Hneap_1802</name>
</gene>
<comment type="subcellular location">
    <subcellularLocation>
        <location evidence="1">Cell membrane</location>
        <topology evidence="1">Multi-pass membrane protein</topology>
    </subcellularLocation>
</comment>
<proteinExistence type="inferred from homology"/>
<dbReference type="SUPFAM" id="SSF82861">
    <property type="entry name" value="Mechanosensitive channel protein MscS (YggB), transmembrane region"/>
    <property type="match status" value="1"/>
</dbReference>
<dbReference type="PANTHER" id="PTHR30460:SF0">
    <property type="entry name" value="MODERATE CONDUCTANCE MECHANOSENSITIVE CHANNEL YBIO"/>
    <property type="match status" value="1"/>
</dbReference>
<dbReference type="STRING" id="555778.Hneap_1802"/>
<feature type="domain" description="Mechanosensitive ion channel transmembrane helices 2/3" evidence="10">
    <location>
        <begin position="520"/>
        <end position="561"/>
    </location>
</feature>
<dbReference type="Proteomes" id="UP000009102">
    <property type="component" value="Chromosome"/>
</dbReference>
<dbReference type="PANTHER" id="PTHR30460">
    <property type="entry name" value="MODERATE CONDUCTANCE MECHANOSENSITIVE CHANNEL YBIO"/>
    <property type="match status" value="1"/>
</dbReference>
<feature type="transmembrane region" description="Helical" evidence="7">
    <location>
        <begin position="432"/>
        <end position="453"/>
    </location>
</feature>
<dbReference type="InterPro" id="IPR049142">
    <property type="entry name" value="MS_channel_1st"/>
</dbReference>
<dbReference type="InterPro" id="IPR011014">
    <property type="entry name" value="MscS_channel_TM-2"/>
</dbReference>
<feature type="transmembrane region" description="Helical" evidence="7">
    <location>
        <begin position="342"/>
        <end position="368"/>
    </location>
</feature>
<evidence type="ECO:0000256" key="2">
    <source>
        <dbReference type="ARBA" id="ARBA00008017"/>
    </source>
</evidence>
<dbReference type="GO" id="GO:0005886">
    <property type="term" value="C:plasma membrane"/>
    <property type="evidence" value="ECO:0007669"/>
    <property type="project" value="UniProtKB-SubCell"/>
</dbReference>
<feature type="transmembrane region" description="Helical" evidence="7">
    <location>
        <begin position="304"/>
        <end position="321"/>
    </location>
</feature>
<evidence type="ECO:0000259" key="9">
    <source>
        <dbReference type="Pfam" id="PF21082"/>
    </source>
</evidence>
<evidence type="ECO:0000256" key="4">
    <source>
        <dbReference type="ARBA" id="ARBA00022692"/>
    </source>
</evidence>
<evidence type="ECO:0000256" key="5">
    <source>
        <dbReference type="ARBA" id="ARBA00022989"/>
    </source>
</evidence>
<dbReference type="EMBL" id="CP001801">
    <property type="protein sequence ID" value="ACX96625.1"/>
    <property type="molecule type" value="Genomic_DNA"/>
</dbReference>
<feature type="domain" description="Mechanosensitive ion channel MscS" evidence="8">
    <location>
        <begin position="563"/>
        <end position="625"/>
    </location>
</feature>
<keyword evidence="4 7" id="KW-0812">Transmembrane</keyword>
<evidence type="ECO:0000313" key="13">
    <source>
        <dbReference type="Proteomes" id="UP000009102"/>
    </source>
</evidence>
<dbReference type="AlphaFoldDB" id="D0L1Q2"/>
<comment type="similarity">
    <text evidence="2">Belongs to the MscS (TC 1.A.23) family.</text>
</comment>
<dbReference type="InterPro" id="IPR010920">
    <property type="entry name" value="LSM_dom_sf"/>
</dbReference>
<dbReference type="InterPro" id="IPR045276">
    <property type="entry name" value="YbiO_bact"/>
</dbReference>
<feature type="transmembrane region" description="Helical" evidence="7">
    <location>
        <begin position="542"/>
        <end position="560"/>
    </location>
</feature>
<sequence>MRLILGTRRWGLLGLMLMFFFSVFPSVHASTLQAIESATQTESQPSSAAPDYAALAALLADPQSRAVLIKELQRLAAQSPNQSTAKAKDAQQSSAEPTLANEMALDTLGVFHALGDAGKTAWVQINRLLLADPSAWDWSAVSNHAWRLALLILFSYGVWLSFGRLIRPVLLRLDQWTSAARARLHLLRLSVSLTATALLGVLVLGLIYVCGNLLSVWLAGDLASALLRQTLFLNAFILIEFIRLVIALILTPSFDGLSLFPIKAEQARFWMRRSSRLILLLGYGLMWLVPVIRENWGGDAAQIMTWSLAVIALVYALQTVFSQRHVLRDCLTSLAARQSSGMLAWLFTALSHTWHLLAALYIGMVFLVGLTRPVDALPFVARGTGYTVLIITAAMLLAAIMVQLLGGEIHLKEQHRQRVPLLERRLNIYLPWLLRTIRLVILVTSIALILAVWQVTNVFNWLGTTAGQQLLSTAFDVAFIVIGTVIVWLVLSSLIEMKLNGVSSHMPSARMQTLLTLFRNIIAIALLAMAVMMVLSEIGVNIGPLLAGAGVLGLAIGFGAQKLVQDVITGVFIQLENAINTGDTITVGGITGTAERLTIRSVGLRDLNGTYHIVPFSAVEVVSNYMRGYAYHKAEYGIAYRESIDEAITYLEAAFEELKSDPAMRGKILEPIHIPGVTELGASSVNIRVMIKTTPGDQWAVGRAYNRLVKMHFDAAGIEIPFPHTTIYFGEDKSGKSPPVYVQNLGGTPDSAG</sequence>
<reference evidence="12 13" key="1">
    <citation type="submission" date="2009-10" db="EMBL/GenBank/DDBJ databases">
        <title>Complete sequence of Halothiobacillus neapolitanus c2.</title>
        <authorList>
            <consortium name="US DOE Joint Genome Institute"/>
            <person name="Lucas S."/>
            <person name="Copeland A."/>
            <person name="Lapidus A."/>
            <person name="Glavina del Rio T."/>
            <person name="Tice H."/>
            <person name="Bruce D."/>
            <person name="Goodwin L."/>
            <person name="Pitluck S."/>
            <person name="Davenport K."/>
            <person name="Brettin T."/>
            <person name="Detter J.C."/>
            <person name="Han C."/>
            <person name="Tapia R."/>
            <person name="Larimer F."/>
            <person name="Land M."/>
            <person name="Hauser L."/>
            <person name="Kyrpides N."/>
            <person name="Mikhailova N."/>
            <person name="Kerfeld C."/>
            <person name="Cannon G."/>
            <person name="Heinhort S."/>
        </authorList>
    </citation>
    <scope>NUCLEOTIDE SEQUENCE [LARGE SCALE GENOMIC DNA]</scope>
    <source>
        <strain evidence="13">ATCC 23641 / c2</strain>
    </source>
</reference>
<keyword evidence="13" id="KW-1185">Reference proteome</keyword>
<dbReference type="InterPro" id="IPR057485">
    <property type="entry name" value="YbiO-like_TM1"/>
</dbReference>
<dbReference type="Gene3D" id="1.10.287.1260">
    <property type="match status" value="1"/>
</dbReference>
<dbReference type="KEGG" id="hna:Hneap_1802"/>
<organism evidence="12 13">
    <name type="scientific">Halothiobacillus neapolitanus (strain ATCC 23641 / DSM 15147 / CIP 104769 / NCIMB 8539 / c2)</name>
    <name type="common">Thiobacillus neapolitanus</name>
    <dbReference type="NCBI Taxonomy" id="555778"/>
    <lineage>
        <taxon>Bacteria</taxon>
        <taxon>Pseudomonadati</taxon>
        <taxon>Pseudomonadota</taxon>
        <taxon>Gammaproteobacteria</taxon>
        <taxon>Chromatiales</taxon>
        <taxon>Halothiobacillaceae</taxon>
        <taxon>Halothiobacillus</taxon>
    </lineage>
</organism>
<evidence type="ECO:0000259" key="8">
    <source>
        <dbReference type="Pfam" id="PF00924"/>
    </source>
</evidence>
<evidence type="ECO:0000259" key="11">
    <source>
        <dbReference type="Pfam" id="PF25392"/>
    </source>
</evidence>